<dbReference type="EMBL" id="CM002924">
    <property type="protein sequence ID" value="KGN59998.1"/>
    <property type="molecule type" value="Genomic_DNA"/>
</dbReference>
<dbReference type="PROSITE" id="PS50228">
    <property type="entry name" value="SUEL_LECTIN"/>
    <property type="match status" value="1"/>
</dbReference>
<dbReference type="Pfam" id="PF01301">
    <property type="entry name" value="Glyco_hydro_35"/>
    <property type="match status" value="1"/>
</dbReference>
<comment type="catalytic activity">
    <reaction evidence="1">
        <text>Hydrolysis of terminal non-reducing beta-D-galactose residues in beta-D-galactosides.</text>
        <dbReference type="EC" id="3.2.1.23"/>
    </reaction>
</comment>
<dbReference type="FunFam" id="2.60.120.740:FF:000002">
    <property type="entry name" value="Beta-galactosidase"/>
    <property type="match status" value="1"/>
</dbReference>
<dbReference type="Gene3D" id="3.20.20.80">
    <property type="entry name" value="Glycosidases"/>
    <property type="match status" value="2"/>
</dbReference>
<evidence type="ECO:0000256" key="7">
    <source>
        <dbReference type="RuleBase" id="RU003679"/>
    </source>
</evidence>
<evidence type="ECO:0000256" key="2">
    <source>
        <dbReference type="ARBA" id="ARBA00009809"/>
    </source>
</evidence>
<dbReference type="InterPro" id="IPR017853">
    <property type="entry name" value="GH"/>
</dbReference>
<dbReference type="AlphaFoldDB" id="A0A0A0LE56"/>
<name>A0A0A0LE56_CUCSA</name>
<dbReference type="InterPro" id="IPR008979">
    <property type="entry name" value="Galactose-bd-like_sf"/>
</dbReference>
<protein>
    <recommendedName>
        <fullName evidence="3">beta-galactosidase</fullName>
        <ecNumber evidence="3">3.2.1.23</ecNumber>
    </recommendedName>
</protein>
<dbReference type="Pfam" id="PF17834">
    <property type="entry name" value="GHD"/>
    <property type="match status" value="1"/>
</dbReference>
<evidence type="ECO:0000256" key="3">
    <source>
        <dbReference type="ARBA" id="ARBA00012756"/>
    </source>
</evidence>
<dbReference type="GO" id="GO:0030246">
    <property type="term" value="F:carbohydrate binding"/>
    <property type="evidence" value="ECO:0007669"/>
    <property type="project" value="InterPro"/>
</dbReference>
<dbReference type="InterPro" id="IPR001944">
    <property type="entry name" value="Glycoside_Hdrlase_35"/>
</dbReference>
<dbReference type="Gramene" id="KGN59998">
    <property type="protein sequence ID" value="KGN59998"/>
    <property type="gene ID" value="Csa_3G865330"/>
</dbReference>
<keyword evidence="11" id="KW-1185">Reference proteome</keyword>
<reference evidence="10 11" key="1">
    <citation type="journal article" date="2009" name="Nat. Genet.">
        <title>The genome of the cucumber, Cucumis sativus L.</title>
        <authorList>
            <person name="Huang S."/>
            <person name="Li R."/>
            <person name="Zhang Z."/>
            <person name="Li L."/>
            <person name="Gu X."/>
            <person name="Fan W."/>
            <person name="Lucas W.J."/>
            <person name="Wang X."/>
            <person name="Xie B."/>
            <person name="Ni P."/>
            <person name="Ren Y."/>
            <person name="Zhu H."/>
            <person name="Li J."/>
            <person name="Lin K."/>
            <person name="Jin W."/>
            <person name="Fei Z."/>
            <person name="Li G."/>
            <person name="Staub J."/>
            <person name="Kilian A."/>
            <person name="van der Vossen E.A."/>
            <person name="Wu Y."/>
            <person name="Guo J."/>
            <person name="He J."/>
            <person name="Jia Z."/>
            <person name="Ren Y."/>
            <person name="Tian G."/>
            <person name="Lu Y."/>
            <person name="Ruan J."/>
            <person name="Qian W."/>
            <person name="Wang M."/>
            <person name="Huang Q."/>
            <person name="Li B."/>
            <person name="Xuan Z."/>
            <person name="Cao J."/>
            <person name="Asan"/>
            <person name="Wu Z."/>
            <person name="Zhang J."/>
            <person name="Cai Q."/>
            <person name="Bai Y."/>
            <person name="Zhao B."/>
            <person name="Han Y."/>
            <person name="Li Y."/>
            <person name="Li X."/>
            <person name="Wang S."/>
            <person name="Shi Q."/>
            <person name="Liu S."/>
            <person name="Cho W.K."/>
            <person name="Kim J.Y."/>
            <person name="Xu Y."/>
            <person name="Heller-Uszynska K."/>
            <person name="Miao H."/>
            <person name="Cheng Z."/>
            <person name="Zhang S."/>
            <person name="Wu J."/>
            <person name="Yang Y."/>
            <person name="Kang H."/>
            <person name="Li M."/>
            <person name="Liang H."/>
            <person name="Ren X."/>
            <person name="Shi Z."/>
            <person name="Wen M."/>
            <person name="Jian M."/>
            <person name="Yang H."/>
            <person name="Zhang G."/>
            <person name="Yang Z."/>
            <person name="Chen R."/>
            <person name="Liu S."/>
            <person name="Li J."/>
            <person name="Ma L."/>
            <person name="Liu H."/>
            <person name="Zhou Y."/>
            <person name="Zhao J."/>
            <person name="Fang X."/>
            <person name="Li G."/>
            <person name="Fang L."/>
            <person name="Li Y."/>
            <person name="Liu D."/>
            <person name="Zheng H."/>
            <person name="Zhang Y."/>
            <person name="Qin N."/>
            <person name="Li Z."/>
            <person name="Yang G."/>
            <person name="Yang S."/>
            <person name="Bolund L."/>
            <person name="Kristiansen K."/>
            <person name="Zheng H."/>
            <person name="Li S."/>
            <person name="Zhang X."/>
            <person name="Yang H."/>
            <person name="Wang J."/>
            <person name="Sun R."/>
            <person name="Zhang B."/>
            <person name="Jiang S."/>
            <person name="Wang J."/>
            <person name="Du Y."/>
            <person name="Li S."/>
        </authorList>
    </citation>
    <scope>NUCLEOTIDE SEQUENCE [LARGE SCALE GENOMIC DNA]</scope>
    <source>
        <strain evidence="11">cv. 9930</strain>
    </source>
</reference>
<gene>
    <name evidence="10" type="ORF">Csa_3G865330</name>
</gene>
<dbReference type="Pfam" id="PF02140">
    <property type="entry name" value="SUEL_Lectin"/>
    <property type="match status" value="1"/>
</dbReference>
<dbReference type="InterPro" id="IPR000922">
    <property type="entry name" value="Lectin_gal-bd_dom"/>
</dbReference>
<dbReference type="EC" id="3.2.1.23" evidence="3"/>
<dbReference type="GO" id="GO:0009827">
    <property type="term" value="P:plant-type cell wall modification"/>
    <property type="evidence" value="ECO:0000318"/>
    <property type="project" value="GO_Central"/>
</dbReference>
<evidence type="ECO:0000313" key="10">
    <source>
        <dbReference type="EMBL" id="KGN59998.1"/>
    </source>
</evidence>
<dbReference type="Pfam" id="PF21467">
    <property type="entry name" value="BetaGal_gal-bd"/>
    <property type="match status" value="1"/>
</dbReference>
<dbReference type="Gene3D" id="2.60.120.740">
    <property type="match status" value="1"/>
</dbReference>
<dbReference type="OMA" id="MWGDLIQ"/>
<evidence type="ECO:0000256" key="4">
    <source>
        <dbReference type="ARBA" id="ARBA00022729"/>
    </source>
</evidence>
<dbReference type="PANTHER" id="PTHR23421">
    <property type="entry name" value="BETA-GALACTOSIDASE RELATED"/>
    <property type="match status" value="1"/>
</dbReference>
<dbReference type="GO" id="GO:0005773">
    <property type="term" value="C:vacuole"/>
    <property type="evidence" value="ECO:0000318"/>
    <property type="project" value="GO_Central"/>
</dbReference>
<evidence type="ECO:0000256" key="1">
    <source>
        <dbReference type="ARBA" id="ARBA00001412"/>
    </source>
</evidence>
<evidence type="ECO:0000256" key="6">
    <source>
        <dbReference type="ARBA" id="ARBA00023295"/>
    </source>
</evidence>
<dbReference type="GO" id="GO:0004565">
    <property type="term" value="F:beta-galactosidase activity"/>
    <property type="evidence" value="ECO:0000318"/>
    <property type="project" value="GO_Central"/>
</dbReference>
<evidence type="ECO:0000256" key="5">
    <source>
        <dbReference type="ARBA" id="ARBA00022801"/>
    </source>
</evidence>
<comment type="similarity">
    <text evidence="2 7">Belongs to the glycosyl hydrolase 35 family.</text>
</comment>
<feature type="chain" id="PRO_5001966032" description="beta-galactosidase" evidence="8">
    <location>
        <begin position="27"/>
        <end position="756"/>
    </location>
</feature>
<dbReference type="CDD" id="cd22842">
    <property type="entry name" value="Gal_Rha_Lectin_BGal"/>
    <property type="match status" value="1"/>
</dbReference>
<dbReference type="InterPro" id="IPR043159">
    <property type="entry name" value="Lectin_gal-bd_sf"/>
</dbReference>
<dbReference type="SUPFAM" id="SSF49785">
    <property type="entry name" value="Galactose-binding domain-like"/>
    <property type="match status" value="2"/>
</dbReference>
<evidence type="ECO:0000313" key="11">
    <source>
        <dbReference type="Proteomes" id="UP000029981"/>
    </source>
</evidence>
<dbReference type="SUPFAM" id="SSF51445">
    <property type="entry name" value="(Trans)glycosidases"/>
    <property type="match status" value="1"/>
</dbReference>
<accession>A0A0A0LE56</accession>
<evidence type="ECO:0000259" key="9">
    <source>
        <dbReference type="PROSITE" id="PS50228"/>
    </source>
</evidence>
<dbReference type="GO" id="GO:0019388">
    <property type="term" value="P:galactose catabolic process"/>
    <property type="evidence" value="ECO:0000318"/>
    <property type="project" value="GO_Central"/>
</dbReference>
<dbReference type="FunFam" id="2.60.120.260:FF:000061">
    <property type="entry name" value="Beta-galactosidase"/>
    <property type="match status" value="1"/>
</dbReference>
<dbReference type="InterPro" id="IPR031330">
    <property type="entry name" value="Gly_Hdrlase_35_cat"/>
</dbReference>
<keyword evidence="4 8" id="KW-0732">Signal</keyword>
<dbReference type="PRINTS" id="PR00742">
    <property type="entry name" value="GLHYDRLASE35"/>
</dbReference>
<keyword evidence="6" id="KW-0326">Glycosidase</keyword>
<dbReference type="InterPro" id="IPR048913">
    <property type="entry name" value="BetaGal_gal-bd"/>
</dbReference>
<reference evidence="10 11" key="3">
    <citation type="journal article" date="2010" name="BMC Genomics">
        <title>Transcriptome sequencing and comparative analysis of cucumber flowers with different sex types.</title>
        <authorList>
            <person name="Guo S."/>
            <person name="Zheng Y."/>
            <person name="Joung J.G."/>
            <person name="Liu S."/>
            <person name="Zhang Z."/>
            <person name="Crasta O.R."/>
            <person name="Sobral B.W."/>
            <person name="Xu Y."/>
            <person name="Huang S."/>
            <person name="Fei Z."/>
        </authorList>
    </citation>
    <scope>NUCLEOTIDE SEQUENCE [LARGE SCALE GENOMIC DNA]</scope>
    <source>
        <strain evidence="11">cv. 9930</strain>
    </source>
</reference>
<dbReference type="GO" id="GO:0009505">
    <property type="term" value="C:plant-type cell wall"/>
    <property type="evidence" value="ECO:0000318"/>
    <property type="project" value="GO_Central"/>
</dbReference>
<evidence type="ECO:0000256" key="8">
    <source>
        <dbReference type="SAM" id="SignalP"/>
    </source>
</evidence>
<organism evidence="10 11">
    <name type="scientific">Cucumis sativus</name>
    <name type="common">Cucumber</name>
    <dbReference type="NCBI Taxonomy" id="3659"/>
    <lineage>
        <taxon>Eukaryota</taxon>
        <taxon>Viridiplantae</taxon>
        <taxon>Streptophyta</taxon>
        <taxon>Embryophyta</taxon>
        <taxon>Tracheophyta</taxon>
        <taxon>Spermatophyta</taxon>
        <taxon>Magnoliopsida</taxon>
        <taxon>eudicotyledons</taxon>
        <taxon>Gunneridae</taxon>
        <taxon>Pentapetalae</taxon>
        <taxon>rosids</taxon>
        <taxon>fabids</taxon>
        <taxon>Cucurbitales</taxon>
        <taxon>Cucurbitaceae</taxon>
        <taxon>Benincaseae</taxon>
        <taxon>Cucumis</taxon>
    </lineage>
</organism>
<dbReference type="Proteomes" id="UP000029981">
    <property type="component" value="Chromosome 3"/>
</dbReference>
<dbReference type="InterPro" id="IPR041392">
    <property type="entry name" value="GHD"/>
</dbReference>
<reference evidence="10 11" key="4">
    <citation type="journal article" date="2011" name="BMC Genomics">
        <title>RNA-Seq improves annotation of protein-coding genes in the cucumber genome.</title>
        <authorList>
            <person name="Li Z."/>
            <person name="Zhang Z."/>
            <person name="Yan P."/>
            <person name="Huang S."/>
            <person name="Fei Z."/>
            <person name="Lin K."/>
        </authorList>
    </citation>
    <scope>NUCLEOTIDE SEQUENCE [LARGE SCALE GENOMIC DNA]</scope>
    <source>
        <strain evidence="11">cv. 9930</strain>
    </source>
</reference>
<feature type="domain" description="SUEL-type lectin" evidence="9">
    <location>
        <begin position="661"/>
        <end position="747"/>
    </location>
</feature>
<dbReference type="FunFam" id="2.60.120.260:FF:000142">
    <property type="entry name" value="Beta-galactosidase"/>
    <property type="match status" value="1"/>
</dbReference>
<sequence length="756" mass="83942">METFSVSSFLFFVFLAALLGFRSTQCTTVTYDKKAILINGQRRILISGSIHYPRSTPEMWDDLMQKAKDGGLDVVDTYVFWNVHEPSPGNYDFEGRYDLVRFIKTAQRVGLYVHLRIGPYVCAEWNFGGFPVWLKYVPGISFRTDNGPFKMAMQGFTQKIVQMMKSEKLFASQGGPIILSQINSCNGFYCDYFSPNKPYKPTLWTEAWSGWFTEFGGPVYGRPVQDLAFAVARFVQKGGSLFNYYMYHGGTNFGRTAGGPFITTSYDYDAPLDEYGMLRQPKYGHLKNLHRAIKLCEHALVSSDPTVTSLGAYEQAHVFSSGPGRCAAFLANYHTNSAATVVFNNMRYALPAWSISILPDCKRVVFNTAQVGVHIAQTQMLPTISKLSWETYNEDTYSLGGSSRMTVAGLLEQINVTRDTSDYLWYMTSVGISSSEAFLRGGQKPTLSVRSAGHAVHVFINGQFSGSAYGSREHPAFTYTGPINLRAGMNKIALLSIAVGLPNVGLHFEKWQTGILGPISISGLNGGKKDLTWQKWSYQVGLKGEAMNLVSPTEATSVDWIKGSLLQGQRPLTWYKVKSLRKVETAYPKMVTLYTRIKFYSLYEYHVPRSWLKPTNNVLVLFEELGGDASKISLMRRSVTGLCGEAVEYHAKNDSYIIESNEELDSLHLQCNPGQVISAIKFASFGTPSGTCGSYQKGTCHAPDSHAIIEKKCIGLKSCSVSTTRDNFGVDPCPNELKQLLVEVDCGITDINGHGS</sequence>
<reference evidence="10 11" key="2">
    <citation type="journal article" date="2009" name="PLoS ONE">
        <title>An integrated genetic and cytogenetic map of the cucumber genome.</title>
        <authorList>
            <person name="Ren Y."/>
            <person name="Zhang Z."/>
            <person name="Liu J."/>
            <person name="Staub J.E."/>
            <person name="Han Y."/>
            <person name="Cheng Z."/>
            <person name="Li X."/>
            <person name="Lu J."/>
            <person name="Miao H."/>
            <person name="Kang H."/>
            <person name="Xie B."/>
            <person name="Gu X."/>
            <person name="Wang X."/>
            <person name="Du Y."/>
            <person name="Jin W."/>
            <person name="Huang S."/>
        </authorList>
    </citation>
    <scope>NUCLEOTIDE SEQUENCE [LARGE SCALE GENOMIC DNA]</scope>
    <source>
        <strain evidence="11">cv. 9930</strain>
    </source>
</reference>
<proteinExistence type="inferred from homology"/>
<feature type="signal peptide" evidence="8">
    <location>
        <begin position="1"/>
        <end position="26"/>
    </location>
</feature>
<keyword evidence="5" id="KW-0378">Hydrolase</keyword>